<comment type="caution">
    <text evidence="2">The sequence shown here is derived from an EMBL/GenBank/DDBJ whole genome shotgun (WGS) entry which is preliminary data.</text>
</comment>
<evidence type="ECO:0000313" key="2">
    <source>
        <dbReference type="EMBL" id="KAF0917503.1"/>
    </source>
</evidence>
<gene>
    <name evidence="2" type="ORF">E2562_020615</name>
</gene>
<sequence length="111" mass="12197">MEKGSQCVGMKECSSDTVAMPPIVDASSAVHWNPPKPPPPPSMTWSRRSVARPTTPPARLLPLAESRGRRRAAVGWERSGRGEREEASELECEAGERGLQVLVRWDPPRLA</sequence>
<dbReference type="EMBL" id="SPHZ02000005">
    <property type="protein sequence ID" value="KAF0917503.1"/>
    <property type="molecule type" value="Genomic_DNA"/>
</dbReference>
<keyword evidence="3" id="KW-1185">Reference proteome</keyword>
<proteinExistence type="predicted"/>
<protein>
    <submittedName>
        <fullName evidence="2">Uncharacterized protein</fullName>
    </submittedName>
</protein>
<organism evidence="2 3">
    <name type="scientific">Oryza meyeriana var. granulata</name>
    <dbReference type="NCBI Taxonomy" id="110450"/>
    <lineage>
        <taxon>Eukaryota</taxon>
        <taxon>Viridiplantae</taxon>
        <taxon>Streptophyta</taxon>
        <taxon>Embryophyta</taxon>
        <taxon>Tracheophyta</taxon>
        <taxon>Spermatophyta</taxon>
        <taxon>Magnoliopsida</taxon>
        <taxon>Liliopsida</taxon>
        <taxon>Poales</taxon>
        <taxon>Poaceae</taxon>
        <taxon>BOP clade</taxon>
        <taxon>Oryzoideae</taxon>
        <taxon>Oryzeae</taxon>
        <taxon>Oryzinae</taxon>
        <taxon>Oryza</taxon>
        <taxon>Oryza meyeriana</taxon>
    </lineage>
</organism>
<accession>A0A6G1E0M8</accession>
<reference evidence="2 3" key="1">
    <citation type="submission" date="2019-11" db="EMBL/GenBank/DDBJ databases">
        <title>Whole genome sequence of Oryza granulata.</title>
        <authorList>
            <person name="Li W."/>
        </authorList>
    </citation>
    <scope>NUCLEOTIDE SEQUENCE [LARGE SCALE GENOMIC DNA]</scope>
    <source>
        <strain evidence="3">cv. Menghai</strain>
        <tissue evidence="2">Leaf</tissue>
    </source>
</reference>
<evidence type="ECO:0000313" key="3">
    <source>
        <dbReference type="Proteomes" id="UP000479710"/>
    </source>
</evidence>
<dbReference type="Proteomes" id="UP000479710">
    <property type="component" value="Unassembled WGS sequence"/>
</dbReference>
<evidence type="ECO:0000256" key="1">
    <source>
        <dbReference type="SAM" id="MobiDB-lite"/>
    </source>
</evidence>
<dbReference type="AlphaFoldDB" id="A0A6G1E0M8"/>
<name>A0A6G1E0M8_9ORYZ</name>
<feature type="region of interest" description="Disordered" evidence="1">
    <location>
        <begin position="29"/>
        <end position="93"/>
    </location>
</feature>
<feature type="compositionally biased region" description="Basic and acidic residues" evidence="1">
    <location>
        <begin position="78"/>
        <end position="87"/>
    </location>
</feature>
<feature type="compositionally biased region" description="Low complexity" evidence="1">
    <location>
        <begin position="51"/>
        <end position="64"/>
    </location>
</feature>